<dbReference type="EMBL" id="OZ020106">
    <property type="protein sequence ID" value="CAK9257839.1"/>
    <property type="molecule type" value="Genomic_DNA"/>
</dbReference>
<feature type="region of interest" description="Disordered" evidence="2">
    <location>
        <begin position="521"/>
        <end position="543"/>
    </location>
</feature>
<feature type="domain" description="Peptidase A1" evidence="3">
    <location>
        <begin position="155"/>
        <end position="495"/>
    </location>
</feature>
<comment type="similarity">
    <text evidence="1">Belongs to the peptidase A1 family.</text>
</comment>
<dbReference type="PANTHER" id="PTHR13683:SF232">
    <property type="entry name" value="OS09G0542100 PROTEIN"/>
    <property type="match status" value="1"/>
</dbReference>
<proteinExistence type="inferred from homology"/>
<reference evidence="4" key="1">
    <citation type="submission" date="2024-02" db="EMBL/GenBank/DDBJ databases">
        <authorList>
            <consortium name="ELIXIR-Norway"/>
            <consortium name="Elixir Norway"/>
        </authorList>
    </citation>
    <scope>NUCLEOTIDE SEQUENCE</scope>
</reference>
<evidence type="ECO:0000259" key="3">
    <source>
        <dbReference type="PROSITE" id="PS51767"/>
    </source>
</evidence>
<name>A0ABP0VTN5_9BRYO</name>
<protein>
    <recommendedName>
        <fullName evidence="3">Peptidase A1 domain-containing protein</fullName>
    </recommendedName>
</protein>
<dbReference type="InterPro" id="IPR034164">
    <property type="entry name" value="Pepsin-like_dom"/>
</dbReference>
<evidence type="ECO:0000256" key="2">
    <source>
        <dbReference type="SAM" id="MobiDB-lite"/>
    </source>
</evidence>
<dbReference type="InterPro" id="IPR001461">
    <property type="entry name" value="Aspartic_peptidase_A1"/>
</dbReference>
<sequence>MQSRIESKNLMLLQTAGNLLRGLLELFMCCRQQLLLAALLIICSGSSRVLIGCAAGRSSDDSSVMGSFTSLRTVHKYSESAREIMLERYGDDHPAASWPAQGTIEYYQLLRNHDGARLAAAANGSRRHLLSTASSTTAYTFFEGNETEESNGYLFYAFINIGTPAAEYFVALDTASDLLWVPCACHHCAPLSSTVHTYSPNSSSTSQSVNCSNPLCSINQTTCAAASDDGSQQQSCPYTQSSFYSDTNTSGFLVEDILYFIPEYGGNPVSVPVVFGCGQTQTGYFLNGEIAPDGVLGLGTGEISVPSTLTRELGLLDSFSVCTNVSGTGRIAFGDKGPITQQTTPFVSNSSQENLVEIATLEVEGQNISVGLNASFDTLLLYTYLPSAVYTPLVNFYKSFITLPELNVTGQGLCYNTSNPNLLLPTVNFIFPNAAVLETNGAAYGLLNPVLDTNEPIGICFGFFNSSFPEIQIGLLSMSGYSFTFNREDQLLGWNSSTCFYDITGSAPAPAPIFAPVSTPTFSTPPSPSTGNSTAPPLSAPPAPPRSAGVMEFVLPSRIICLSLLGFLLYLSLL</sequence>
<dbReference type="Gene3D" id="2.40.70.10">
    <property type="entry name" value="Acid Proteases"/>
    <property type="match status" value="2"/>
</dbReference>
<evidence type="ECO:0000313" key="4">
    <source>
        <dbReference type="EMBL" id="CAK9257839.1"/>
    </source>
</evidence>
<evidence type="ECO:0000256" key="1">
    <source>
        <dbReference type="ARBA" id="ARBA00007447"/>
    </source>
</evidence>
<organism evidence="4 5">
    <name type="scientific">Sphagnum jensenii</name>
    <dbReference type="NCBI Taxonomy" id="128206"/>
    <lineage>
        <taxon>Eukaryota</taxon>
        <taxon>Viridiplantae</taxon>
        <taxon>Streptophyta</taxon>
        <taxon>Embryophyta</taxon>
        <taxon>Bryophyta</taxon>
        <taxon>Sphagnophytina</taxon>
        <taxon>Sphagnopsida</taxon>
        <taxon>Sphagnales</taxon>
        <taxon>Sphagnaceae</taxon>
        <taxon>Sphagnum</taxon>
    </lineage>
</organism>
<dbReference type="Pfam" id="PF14543">
    <property type="entry name" value="TAXi_N"/>
    <property type="match status" value="1"/>
</dbReference>
<dbReference type="CDD" id="cd05471">
    <property type="entry name" value="pepsin_like"/>
    <property type="match status" value="1"/>
</dbReference>
<dbReference type="InterPro" id="IPR032861">
    <property type="entry name" value="TAXi_N"/>
</dbReference>
<dbReference type="InterPro" id="IPR032799">
    <property type="entry name" value="TAXi_C"/>
</dbReference>
<dbReference type="PROSITE" id="PS51767">
    <property type="entry name" value="PEPTIDASE_A1"/>
    <property type="match status" value="1"/>
</dbReference>
<evidence type="ECO:0000313" key="5">
    <source>
        <dbReference type="Proteomes" id="UP001497444"/>
    </source>
</evidence>
<keyword evidence="5" id="KW-1185">Reference proteome</keyword>
<dbReference type="InterPro" id="IPR033121">
    <property type="entry name" value="PEPTIDASE_A1"/>
</dbReference>
<dbReference type="PANTHER" id="PTHR13683">
    <property type="entry name" value="ASPARTYL PROTEASES"/>
    <property type="match status" value="1"/>
</dbReference>
<dbReference type="SUPFAM" id="SSF50630">
    <property type="entry name" value="Acid proteases"/>
    <property type="match status" value="1"/>
</dbReference>
<dbReference type="Proteomes" id="UP001497444">
    <property type="component" value="Chromosome 11"/>
</dbReference>
<dbReference type="Pfam" id="PF14541">
    <property type="entry name" value="TAXi_C"/>
    <property type="match status" value="1"/>
</dbReference>
<accession>A0ABP0VTN5</accession>
<dbReference type="InterPro" id="IPR021109">
    <property type="entry name" value="Peptidase_aspartic_dom_sf"/>
</dbReference>
<gene>
    <name evidence="4" type="ORF">CSSPJE1EN1_LOCUS3317</name>
</gene>